<proteinExistence type="predicted"/>
<evidence type="ECO:0000313" key="2">
    <source>
        <dbReference type="EMBL" id="CAD9400550.1"/>
    </source>
</evidence>
<accession>A0A7S2BLG5</accession>
<feature type="region of interest" description="Disordered" evidence="1">
    <location>
        <begin position="1"/>
        <end position="35"/>
    </location>
</feature>
<gene>
    <name evidence="2" type="ORF">FPAR1323_LOCUS4828</name>
</gene>
<reference evidence="2" key="1">
    <citation type="submission" date="2021-01" db="EMBL/GenBank/DDBJ databases">
        <authorList>
            <person name="Corre E."/>
            <person name="Pelletier E."/>
            <person name="Niang G."/>
            <person name="Scheremetjew M."/>
            <person name="Finn R."/>
            <person name="Kale V."/>
            <person name="Holt S."/>
            <person name="Cochrane G."/>
            <person name="Meng A."/>
            <person name="Brown T."/>
            <person name="Cohen L."/>
        </authorList>
    </citation>
    <scope>NUCLEOTIDE SEQUENCE</scope>
    <source>
        <strain evidence="2">RCC1693</strain>
    </source>
</reference>
<name>A0A7S2BLG5_9STRA</name>
<organism evidence="2">
    <name type="scientific">Florenciella parvula</name>
    <dbReference type="NCBI Taxonomy" id="236787"/>
    <lineage>
        <taxon>Eukaryota</taxon>
        <taxon>Sar</taxon>
        <taxon>Stramenopiles</taxon>
        <taxon>Ochrophyta</taxon>
        <taxon>Dictyochophyceae</taxon>
        <taxon>Florenciellales</taxon>
        <taxon>Florenciella</taxon>
    </lineage>
</organism>
<dbReference type="AlphaFoldDB" id="A0A7S2BLG5"/>
<dbReference type="EMBL" id="HBGT01008868">
    <property type="protein sequence ID" value="CAD9400550.1"/>
    <property type="molecule type" value="Transcribed_RNA"/>
</dbReference>
<sequence length="111" mass="11620">MRTMTVKASKSSPAAVRRSSRAKGAPARFRPGGDANVPSDVAQMIHDAAAAAAAKSVVPFEPSAVTALEEALEPMLEALAEAAAARAESKGRENFDEDDLKAVCKTFMKNC</sequence>
<feature type="compositionally biased region" description="Low complexity" evidence="1">
    <location>
        <begin position="1"/>
        <end position="17"/>
    </location>
</feature>
<evidence type="ECO:0000256" key="1">
    <source>
        <dbReference type="SAM" id="MobiDB-lite"/>
    </source>
</evidence>
<protein>
    <submittedName>
        <fullName evidence="2">Uncharacterized protein</fullName>
    </submittedName>
</protein>